<name>A0A0B7NMP5_9FUNG</name>
<feature type="compositionally biased region" description="Polar residues" evidence="2">
    <location>
        <begin position="21"/>
        <end position="30"/>
    </location>
</feature>
<feature type="coiled-coil region" evidence="1">
    <location>
        <begin position="438"/>
        <end position="495"/>
    </location>
</feature>
<proteinExistence type="predicted"/>
<organism evidence="3 4">
    <name type="scientific">Parasitella parasitica</name>
    <dbReference type="NCBI Taxonomy" id="35722"/>
    <lineage>
        <taxon>Eukaryota</taxon>
        <taxon>Fungi</taxon>
        <taxon>Fungi incertae sedis</taxon>
        <taxon>Mucoromycota</taxon>
        <taxon>Mucoromycotina</taxon>
        <taxon>Mucoromycetes</taxon>
        <taxon>Mucorales</taxon>
        <taxon>Mucorineae</taxon>
        <taxon>Mucoraceae</taxon>
        <taxon>Parasitella</taxon>
    </lineage>
</organism>
<keyword evidence="4" id="KW-1185">Reference proteome</keyword>
<evidence type="ECO:0000313" key="4">
    <source>
        <dbReference type="Proteomes" id="UP000054107"/>
    </source>
</evidence>
<feature type="compositionally biased region" description="Polar residues" evidence="2">
    <location>
        <begin position="395"/>
        <end position="420"/>
    </location>
</feature>
<dbReference type="EMBL" id="LN733219">
    <property type="protein sequence ID" value="CEP16618.1"/>
    <property type="molecule type" value="Genomic_DNA"/>
</dbReference>
<accession>A0A0B7NMP5</accession>
<keyword evidence="1" id="KW-0175">Coiled coil</keyword>
<gene>
    <name evidence="3" type="primary">PARPA_10890.1 scaffold 41979</name>
</gene>
<evidence type="ECO:0000256" key="1">
    <source>
        <dbReference type="SAM" id="Coils"/>
    </source>
</evidence>
<feature type="region of interest" description="Disordered" evidence="2">
    <location>
        <begin position="1"/>
        <end position="156"/>
    </location>
</feature>
<feature type="region of interest" description="Disordered" evidence="2">
    <location>
        <begin position="363"/>
        <end position="432"/>
    </location>
</feature>
<sequence length="499" mass="57252">MSKNQHKEKSSFWKKLGLGKNKSSVTSLKSEFQRSQDDAISIKSKRASTIFSSPPPTPKPSTSMKHQVDDKKTMLLQKAKKIPTSAAQADLKAVDISSSYEPIPAPTTDLHNKQHSNESHDSTKEIEQKDIIATINSTEQPNVTPKQYQESDDNNLDEQATNKSISSFVILDNTSSNELLNVISSLRQELEQERATVSALQKQKEAVAKDLDYFELTMDELLAEKTDLLQQLEDEKIKSQHHLDDLNMVMDKMKSTADNARDQSFAIHQTKLEFEAYQAKAEQEKQTLMSEMDEKEHTIRELKFKLSKSQEQSETLKETIDQLVKAHTAEMGRTTAQLQQLQLEQQQQQQLQLQQQQQEQQQQQQIQRQNQNDKDSQSHTWSLHTPHGSPRIQPDSHQGEQNLYDNSSIYGSTPQSMARTDSSDRYRTPKGSIDYIDDFDLDERLMKLTKEKEELQSEYSKIPLTGGGLQARKRKEELEQKLDHVDSQLSRIKQKIRRS</sequence>
<feature type="compositionally biased region" description="Basic and acidic residues" evidence="2">
    <location>
        <begin position="110"/>
        <end position="130"/>
    </location>
</feature>
<reference evidence="3 4" key="1">
    <citation type="submission" date="2014-09" db="EMBL/GenBank/DDBJ databases">
        <authorList>
            <person name="Ellenberger Sabrina"/>
        </authorList>
    </citation>
    <scope>NUCLEOTIDE SEQUENCE [LARGE SCALE GENOMIC DNA]</scope>
    <source>
        <strain evidence="3 4">CBS 412.66</strain>
    </source>
</reference>
<feature type="compositionally biased region" description="Polar residues" evidence="2">
    <location>
        <begin position="134"/>
        <end position="148"/>
    </location>
</feature>
<dbReference type="STRING" id="35722.A0A0B7NMP5"/>
<dbReference type="Proteomes" id="UP000054107">
    <property type="component" value="Unassembled WGS sequence"/>
</dbReference>
<evidence type="ECO:0008006" key="5">
    <source>
        <dbReference type="Google" id="ProtNLM"/>
    </source>
</evidence>
<evidence type="ECO:0000313" key="3">
    <source>
        <dbReference type="EMBL" id="CEP16618.1"/>
    </source>
</evidence>
<feature type="compositionally biased region" description="Basic and acidic residues" evidence="2">
    <location>
        <begin position="1"/>
        <end position="11"/>
    </location>
</feature>
<dbReference type="OrthoDB" id="5600564at2759"/>
<protein>
    <recommendedName>
        <fullName evidence="5">Enkurin domain-containing protein</fullName>
    </recommendedName>
</protein>
<evidence type="ECO:0000256" key="2">
    <source>
        <dbReference type="SAM" id="MobiDB-lite"/>
    </source>
</evidence>
<dbReference type="AlphaFoldDB" id="A0A0B7NMP5"/>